<feature type="signal peptide" evidence="6">
    <location>
        <begin position="1"/>
        <end position="26"/>
    </location>
</feature>
<dbReference type="PANTHER" id="PTHR47053:SF1">
    <property type="entry name" value="MUREIN DD-ENDOPEPTIDASE MEPH-RELATED"/>
    <property type="match status" value="1"/>
</dbReference>
<organism evidence="10 11">
    <name type="scientific">Candidatus Avoscillospira stercorigallinarum</name>
    <dbReference type="NCBI Taxonomy" id="2840708"/>
    <lineage>
        <taxon>Bacteria</taxon>
        <taxon>Bacillati</taxon>
        <taxon>Bacillota</taxon>
        <taxon>Clostridia</taxon>
        <taxon>Eubacteriales</taxon>
        <taxon>Oscillospiraceae</taxon>
        <taxon>Oscillospiraceae incertae sedis</taxon>
        <taxon>Candidatus Avoscillospira</taxon>
    </lineage>
</organism>
<evidence type="ECO:0000256" key="5">
    <source>
        <dbReference type="ARBA" id="ARBA00022807"/>
    </source>
</evidence>
<feature type="domain" description="NlpC/P60" evidence="9">
    <location>
        <begin position="319"/>
        <end position="441"/>
    </location>
</feature>
<dbReference type="AlphaFoldDB" id="A0A9D0Z5L2"/>
<dbReference type="PROSITE" id="PS51272">
    <property type="entry name" value="SLH"/>
    <property type="match status" value="2"/>
</dbReference>
<keyword evidence="6" id="KW-0732">Signal</keyword>
<evidence type="ECO:0000313" key="11">
    <source>
        <dbReference type="Proteomes" id="UP000886874"/>
    </source>
</evidence>
<dbReference type="GO" id="GO:0006508">
    <property type="term" value="P:proteolysis"/>
    <property type="evidence" value="ECO:0007669"/>
    <property type="project" value="UniProtKB-KW"/>
</dbReference>
<proteinExistence type="inferred from homology"/>
<keyword evidence="4" id="KW-0378">Hydrolase</keyword>
<evidence type="ECO:0000313" key="10">
    <source>
        <dbReference type="EMBL" id="HIQ69569.1"/>
    </source>
</evidence>
<evidence type="ECO:0000256" key="2">
    <source>
        <dbReference type="ARBA" id="ARBA00022670"/>
    </source>
</evidence>
<evidence type="ECO:0000256" key="4">
    <source>
        <dbReference type="ARBA" id="ARBA00022801"/>
    </source>
</evidence>
<feature type="domain" description="SLH" evidence="7">
    <location>
        <begin position="83"/>
        <end position="146"/>
    </location>
</feature>
<dbReference type="InterPro" id="IPR003646">
    <property type="entry name" value="SH3-like_bac-type"/>
</dbReference>
<evidence type="ECO:0000259" key="8">
    <source>
        <dbReference type="PROSITE" id="PS51781"/>
    </source>
</evidence>
<feature type="domain" description="SLH" evidence="7">
    <location>
        <begin position="150"/>
        <end position="216"/>
    </location>
</feature>
<dbReference type="GO" id="GO:0008234">
    <property type="term" value="F:cysteine-type peptidase activity"/>
    <property type="evidence" value="ECO:0007669"/>
    <property type="project" value="UniProtKB-KW"/>
</dbReference>
<comment type="caution">
    <text evidence="10">The sequence shown here is derived from an EMBL/GenBank/DDBJ whole genome shotgun (WGS) entry which is preliminary data.</text>
</comment>
<evidence type="ECO:0000256" key="3">
    <source>
        <dbReference type="ARBA" id="ARBA00022737"/>
    </source>
</evidence>
<dbReference type="PANTHER" id="PTHR47053">
    <property type="entry name" value="MUREIN DD-ENDOPEPTIDASE MEPH-RELATED"/>
    <property type="match status" value="1"/>
</dbReference>
<dbReference type="SMART" id="SM00287">
    <property type="entry name" value="SH3b"/>
    <property type="match status" value="1"/>
</dbReference>
<gene>
    <name evidence="10" type="ORF">IAA67_04465</name>
</gene>
<dbReference type="InterPro" id="IPR001119">
    <property type="entry name" value="SLH_dom"/>
</dbReference>
<evidence type="ECO:0000259" key="7">
    <source>
        <dbReference type="PROSITE" id="PS51272"/>
    </source>
</evidence>
<name>A0A9D0Z5L2_9FIRM</name>
<accession>A0A9D0Z5L2</accession>
<dbReference type="Proteomes" id="UP000886874">
    <property type="component" value="Unassembled WGS sequence"/>
</dbReference>
<dbReference type="Pfam" id="PF00877">
    <property type="entry name" value="NLPC_P60"/>
    <property type="match status" value="1"/>
</dbReference>
<feature type="chain" id="PRO_5038701761" evidence="6">
    <location>
        <begin position="27"/>
        <end position="443"/>
    </location>
</feature>
<feature type="domain" description="SH3b" evidence="8">
    <location>
        <begin position="249"/>
        <end position="312"/>
    </location>
</feature>
<dbReference type="Pfam" id="PF00395">
    <property type="entry name" value="SLH"/>
    <property type="match status" value="1"/>
</dbReference>
<reference evidence="10" key="1">
    <citation type="submission" date="2020-10" db="EMBL/GenBank/DDBJ databases">
        <authorList>
            <person name="Gilroy R."/>
        </authorList>
    </citation>
    <scope>NUCLEOTIDE SEQUENCE</scope>
    <source>
        <strain evidence="10">ChiSjej2B20-13462</strain>
    </source>
</reference>
<dbReference type="SUPFAM" id="SSF54001">
    <property type="entry name" value="Cysteine proteinases"/>
    <property type="match status" value="1"/>
</dbReference>
<dbReference type="EMBL" id="DVFN01000066">
    <property type="protein sequence ID" value="HIQ69569.1"/>
    <property type="molecule type" value="Genomic_DNA"/>
</dbReference>
<evidence type="ECO:0000259" key="9">
    <source>
        <dbReference type="PROSITE" id="PS51935"/>
    </source>
</evidence>
<reference evidence="10" key="2">
    <citation type="journal article" date="2021" name="PeerJ">
        <title>Extensive microbial diversity within the chicken gut microbiome revealed by metagenomics and culture.</title>
        <authorList>
            <person name="Gilroy R."/>
            <person name="Ravi A."/>
            <person name="Getino M."/>
            <person name="Pursley I."/>
            <person name="Horton D.L."/>
            <person name="Alikhan N.F."/>
            <person name="Baker D."/>
            <person name="Gharbi K."/>
            <person name="Hall N."/>
            <person name="Watson M."/>
            <person name="Adriaenssens E.M."/>
            <person name="Foster-Nyarko E."/>
            <person name="Jarju S."/>
            <person name="Secka A."/>
            <person name="Antonio M."/>
            <person name="Oren A."/>
            <person name="Chaudhuri R.R."/>
            <person name="La Ragione R."/>
            <person name="Hildebrand F."/>
            <person name="Pallen M.J."/>
        </authorList>
    </citation>
    <scope>NUCLEOTIDE SEQUENCE</scope>
    <source>
        <strain evidence="10">ChiSjej2B20-13462</strain>
    </source>
</reference>
<dbReference type="PROSITE" id="PS51781">
    <property type="entry name" value="SH3B"/>
    <property type="match status" value="1"/>
</dbReference>
<dbReference type="PROSITE" id="PS51935">
    <property type="entry name" value="NLPC_P60"/>
    <property type="match status" value="1"/>
</dbReference>
<protein>
    <submittedName>
        <fullName evidence="10">C40 family peptidase</fullName>
    </submittedName>
</protein>
<dbReference type="InterPro" id="IPR000064">
    <property type="entry name" value="NLP_P60_dom"/>
</dbReference>
<keyword evidence="2" id="KW-0645">Protease</keyword>
<keyword evidence="3" id="KW-0677">Repeat</keyword>
<dbReference type="Gene3D" id="3.90.1720.10">
    <property type="entry name" value="endopeptidase domain like (from Nostoc punctiforme)"/>
    <property type="match status" value="1"/>
</dbReference>
<comment type="similarity">
    <text evidence="1">Belongs to the peptidase C40 family.</text>
</comment>
<dbReference type="Pfam" id="PF08239">
    <property type="entry name" value="SH3_3"/>
    <property type="match status" value="1"/>
</dbReference>
<keyword evidence="5" id="KW-0788">Thiol protease</keyword>
<sequence length="443" mass="48623">MKFCKRLVTMLLAAALLLGAIPAVSAVEGYTGVADWFEPSLREMQELDLLPDSYYGMDVSEDITRGEMCELAVHALEKIWGYSIEPERTDYFSDTSADYIVKAYELGIVSGYPDGTFKPGDPLTRQEFFQIIENFCNAAAFQPEADESYLTKFDDKTDVANWAREAAQICVKYGYVNGRGTDQGAQLDPTGNTVRCEAMAMFLRAYKSLNEYYYYIKNAQVTVDDNTGSSGGLTGEDSVVDNVEITGVDMHMMVNTDALNVRSSWSTDGKILGTVRYGADLTVTGLCANGWVQILYKGQTAYVSGDYVNEYQEVDHSASDGAVEIANFAMTFVGYSYVYGGSSPSTGFDCSGLVYYCYGHFGYSLNRVADDQMDNGTAVSYDNLQVGDLVFFGSGSYANHVGIYIGNGNFVHAANPSSGVRVSSLNETYYANRYIGARRIIVN</sequence>
<dbReference type="InterPro" id="IPR038765">
    <property type="entry name" value="Papain-like_cys_pep_sf"/>
</dbReference>
<dbReference type="Gene3D" id="2.30.30.40">
    <property type="entry name" value="SH3 Domains"/>
    <property type="match status" value="1"/>
</dbReference>
<evidence type="ECO:0000256" key="6">
    <source>
        <dbReference type="SAM" id="SignalP"/>
    </source>
</evidence>
<dbReference type="InterPro" id="IPR051202">
    <property type="entry name" value="Peptidase_C40"/>
</dbReference>
<evidence type="ECO:0000256" key="1">
    <source>
        <dbReference type="ARBA" id="ARBA00007074"/>
    </source>
</evidence>